<dbReference type="InterPro" id="IPR001789">
    <property type="entry name" value="Sig_transdc_resp-reg_receiver"/>
</dbReference>
<dbReference type="FunFam" id="3.30.70.270:FF:000001">
    <property type="entry name" value="Diguanylate cyclase domain protein"/>
    <property type="match status" value="1"/>
</dbReference>
<proteinExistence type="predicted"/>
<evidence type="ECO:0000313" key="4">
    <source>
        <dbReference type="EMBL" id="GGH68098.1"/>
    </source>
</evidence>
<feature type="domain" description="Response regulatory" evidence="2">
    <location>
        <begin position="9"/>
        <end position="125"/>
    </location>
</feature>
<evidence type="ECO:0000259" key="2">
    <source>
        <dbReference type="PROSITE" id="PS50110"/>
    </source>
</evidence>
<dbReference type="InterPro" id="IPR029787">
    <property type="entry name" value="Nucleotide_cyclase"/>
</dbReference>
<dbReference type="Pfam" id="PF00072">
    <property type="entry name" value="Response_reg"/>
    <property type="match status" value="1"/>
</dbReference>
<comment type="caution">
    <text evidence="1">Lacks conserved residue(s) required for the propagation of feature annotation.</text>
</comment>
<evidence type="ECO:0000259" key="3">
    <source>
        <dbReference type="PROSITE" id="PS50887"/>
    </source>
</evidence>
<dbReference type="GO" id="GO:0000160">
    <property type="term" value="P:phosphorelay signal transduction system"/>
    <property type="evidence" value="ECO:0007669"/>
    <property type="project" value="InterPro"/>
</dbReference>
<feature type="domain" description="GGDEF" evidence="3">
    <location>
        <begin position="165"/>
        <end position="297"/>
    </location>
</feature>
<sequence length="297" mass="33875">MDGCGEKETILLIDDDREFISGLKENLEKNGYVVAVAVTAKEGIEKFYNLKPSFVTLAISLSDSNGLELLQKIVTVAQQAFTPIAVVSNQDTLENRILSYEIGATDFISKPLYFDLFLPYLKNRLKSKKYIEESSTVDELTGALNRKAMEKILKSFIASFHRYQRIFTVAMIDVDFFKKVNDKYGHLEGDRVLRTLSKIIRREKRESDYFFRYGGEEFLLLMPHTTLEDAKHLVDRIRLAFQRHPFTVGGETFHVTFSAGIASIRSCNGKLDVLLKQVDDALYESKRKGRNCITLAT</sequence>
<dbReference type="SMART" id="SM00448">
    <property type="entry name" value="REC"/>
    <property type="match status" value="1"/>
</dbReference>
<dbReference type="GO" id="GO:0052621">
    <property type="term" value="F:diguanylate cyclase activity"/>
    <property type="evidence" value="ECO:0007669"/>
    <property type="project" value="TreeGrafter"/>
</dbReference>
<evidence type="ECO:0000256" key="1">
    <source>
        <dbReference type="PROSITE-ProRule" id="PRU00169"/>
    </source>
</evidence>
<dbReference type="EMBL" id="BMEV01000001">
    <property type="protein sequence ID" value="GGH68098.1"/>
    <property type="molecule type" value="Genomic_DNA"/>
</dbReference>
<evidence type="ECO:0008006" key="6">
    <source>
        <dbReference type="Google" id="ProtNLM"/>
    </source>
</evidence>
<dbReference type="PANTHER" id="PTHR45138">
    <property type="entry name" value="REGULATORY COMPONENTS OF SENSORY TRANSDUCTION SYSTEM"/>
    <property type="match status" value="1"/>
</dbReference>
<name>A0A8J2ZPP5_9BACI</name>
<dbReference type="PROSITE" id="PS50887">
    <property type="entry name" value="GGDEF"/>
    <property type="match status" value="1"/>
</dbReference>
<reference evidence="4" key="1">
    <citation type="journal article" date="2014" name="Int. J. Syst. Evol. Microbiol.">
        <title>Complete genome sequence of Corynebacterium casei LMG S-19264T (=DSM 44701T), isolated from a smear-ripened cheese.</title>
        <authorList>
            <consortium name="US DOE Joint Genome Institute (JGI-PGF)"/>
            <person name="Walter F."/>
            <person name="Albersmeier A."/>
            <person name="Kalinowski J."/>
            <person name="Ruckert C."/>
        </authorList>
    </citation>
    <scope>NUCLEOTIDE SEQUENCE</scope>
    <source>
        <strain evidence="4">CGMCC 1.12360</strain>
    </source>
</reference>
<dbReference type="InterPro" id="IPR011006">
    <property type="entry name" value="CheY-like_superfamily"/>
</dbReference>
<protein>
    <recommendedName>
        <fullName evidence="6">Diguanylate cyclase</fullName>
    </recommendedName>
</protein>
<dbReference type="Proteomes" id="UP000602050">
    <property type="component" value="Unassembled WGS sequence"/>
</dbReference>
<keyword evidence="5" id="KW-1185">Reference proteome</keyword>
<dbReference type="SUPFAM" id="SSF52172">
    <property type="entry name" value="CheY-like"/>
    <property type="match status" value="1"/>
</dbReference>
<comment type="caution">
    <text evidence="4">The sequence shown here is derived from an EMBL/GenBank/DDBJ whole genome shotgun (WGS) entry which is preliminary data.</text>
</comment>
<dbReference type="CDD" id="cd01949">
    <property type="entry name" value="GGDEF"/>
    <property type="match status" value="1"/>
</dbReference>
<dbReference type="PANTHER" id="PTHR45138:SF9">
    <property type="entry name" value="DIGUANYLATE CYCLASE DGCM-RELATED"/>
    <property type="match status" value="1"/>
</dbReference>
<dbReference type="InterPro" id="IPR043128">
    <property type="entry name" value="Rev_trsase/Diguanyl_cyclase"/>
</dbReference>
<dbReference type="SUPFAM" id="SSF55073">
    <property type="entry name" value="Nucleotide cyclase"/>
    <property type="match status" value="1"/>
</dbReference>
<dbReference type="RefSeq" id="WP_188390372.1">
    <property type="nucleotide sequence ID" value="NZ_BMEV01000001.1"/>
</dbReference>
<dbReference type="Gene3D" id="3.30.70.270">
    <property type="match status" value="1"/>
</dbReference>
<dbReference type="AlphaFoldDB" id="A0A8J2ZPP5"/>
<reference evidence="4" key="2">
    <citation type="submission" date="2020-09" db="EMBL/GenBank/DDBJ databases">
        <authorList>
            <person name="Sun Q."/>
            <person name="Zhou Y."/>
        </authorList>
    </citation>
    <scope>NUCLEOTIDE SEQUENCE</scope>
    <source>
        <strain evidence="4">CGMCC 1.12360</strain>
    </source>
</reference>
<dbReference type="InterPro" id="IPR000160">
    <property type="entry name" value="GGDEF_dom"/>
</dbReference>
<gene>
    <name evidence="4" type="ORF">GCM10010978_00730</name>
</gene>
<dbReference type="SMART" id="SM00267">
    <property type="entry name" value="GGDEF"/>
    <property type="match status" value="1"/>
</dbReference>
<dbReference type="Pfam" id="PF00990">
    <property type="entry name" value="GGDEF"/>
    <property type="match status" value="1"/>
</dbReference>
<dbReference type="NCBIfam" id="TIGR00254">
    <property type="entry name" value="GGDEF"/>
    <property type="match status" value="1"/>
</dbReference>
<accession>A0A8J2ZPP5</accession>
<dbReference type="InterPro" id="IPR050469">
    <property type="entry name" value="Diguanylate_Cyclase"/>
</dbReference>
<dbReference type="PROSITE" id="PS50110">
    <property type="entry name" value="RESPONSE_REGULATORY"/>
    <property type="match status" value="1"/>
</dbReference>
<organism evidence="4 5">
    <name type="scientific">Compostibacillus humi</name>
    <dbReference type="NCBI Taxonomy" id="1245525"/>
    <lineage>
        <taxon>Bacteria</taxon>
        <taxon>Bacillati</taxon>
        <taxon>Bacillota</taxon>
        <taxon>Bacilli</taxon>
        <taxon>Bacillales</taxon>
        <taxon>Bacillaceae</taxon>
        <taxon>Compostibacillus</taxon>
    </lineage>
</organism>
<dbReference type="Gene3D" id="3.40.50.2300">
    <property type="match status" value="1"/>
</dbReference>
<evidence type="ECO:0000313" key="5">
    <source>
        <dbReference type="Proteomes" id="UP000602050"/>
    </source>
</evidence>